<dbReference type="Pfam" id="PF03372">
    <property type="entry name" value="Exo_endo_phos"/>
    <property type="match status" value="1"/>
</dbReference>
<organism evidence="2 3">
    <name type="scientific">Rhododendron griersonianum</name>
    <dbReference type="NCBI Taxonomy" id="479676"/>
    <lineage>
        <taxon>Eukaryota</taxon>
        <taxon>Viridiplantae</taxon>
        <taxon>Streptophyta</taxon>
        <taxon>Embryophyta</taxon>
        <taxon>Tracheophyta</taxon>
        <taxon>Spermatophyta</taxon>
        <taxon>Magnoliopsida</taxon>
        <taxon>eudicotyledons</taxon>
        <taxon>Gunneridae</taxon>
        <taxon>Pentapetalae</taxon>
        <taxon>asterids</taxon>
        <taxon>Ericales</taxon>
        <taxon>Ericaceae</taxon>
        <taxon>Ericoideae</taxon>
        <taxon>Rhodoreae</taxon>
        <taxon>Rhododendron</taxon>
    </lineage>
</organism>
<dbReference type="SUPFAM" id="SSF56219">
    <property type="entry name" value="DNase I-like"/>
    <property type="match status" value="1"/>
</dbReference>
<sequence>MQVVSKLGVLLQQMETVSDLQKEELSPPPPTPKRLSMKILMWNCRGAASPHFRRHLADMVRDHHPLFVIITETRISGVRAKSISESLGFTHSVVADSVGFAGGIWLLWNDDVVRCDVLAITHQEIHASVQVHKNSTPFILSALYASPHFDIRQELWDNLTTLADNHSEPWLMMGDFNEVIFSHEKCGGRPLNWNRVSKFKDCIDRCGMLDLGFSGSRFTWTNLRQAGGIIRERLDRCLANASWNLIFPEAAVQHLARVHSDHCPVVLNSIPSPPPLLDRPFRLEPMWLTDSSFFTVVEQCWENEHSSFSSNSSLFIDRFSIAIALWKLGSWMAEIADWSSSIRMQVSWQKLLVGQLDPLEARDVGPRHPSTICDRQSLVMTMIEMR</sequence>
<name>A0AAV6JNW3_9ERIC</name>
<dbReference type="InterPro" id="IPR036691">
    <property type="entry name" value="Endo/exonu/phosph_ase_sf"/>
</dbReference>
<dbReference type="AlphaFoldDB" id="A0AAV6JNW3"/>
<evidence type="ECO:0000313" key="3">
    <source>
        <dbReference type="Proteomes" id="UP000823749"/>
    </source>
</evidence>
<dbReference type="Proteomes" id="UP000823749">
    <property type="component" value="Chromosome 7"/>
</dbReference>
<protein>
    <recommendedName>
        <fullName evidence="1">Endonuclease/exonuclease/phosphatase domain-containing protein</fullName>
    </recommendedName>
</protein>
<dbReference type="EMBL" id="JACTNZ010000007">
    <property type="protein sequence ID" value="KAG5541735.1"/>
    <property type="molecule type" value="Genomic_DNA"/>
</dbReference>
<accession>A0AAV6JNW3</accession>
<evidence type="ECO:0000259" key="1">
    <source>
        <dbReference type="Pfam" id="PF03372"/>
    </source>
</evidence>
<dbReference type="GO" id="GO:0003824">
    <property type="term" value="F:catalytic activity"/>
    <property type="evidence" value="ECO:0007669"/>
    <property type="project" value="InterPro"/>
</dbReference>
<dbReference type="Gene3D" id="3.60.10.10">
    <property type="entry name" value="Endonuclease/exonuclease/phosphatase"/>
    <property type="match status" value="1"/>
</dbReference>
<feature type="domain" description="Endonuclease/exonuclease/phosphatase" evidence="1">
    <location>
        <begin position="42"/>
        <end position="248"/>
    </location>
</feature>
<dbReference type="PANTHER" id="PTHR35218">
    <property type="entry name" value="RNASE H DOMAIN-CONTAINING PROTEIN"/>
    <property type="match status" value="1"/>
</dbReference>
<comment type="caution">
    <text evidence="2">The sequence shown here is derived from an EMBL/GenBank/DDBJ whole genome shotgun (WGS) entry which is preliminary data.</text>
</comment>
<proteinExistence type="predicted"/>
<evidence type="ECO:0000313" key="2">
    <source>
        <dbReference type="EMBL" id="KAG5541735.1"/>
    </source>
</evidence>
<reference evidence="2" key="1">
    <citation type="submission" date="2020-08" db="EMBL/GenBank/DDBJ databases">
        <title>Plant Genome Project.</title>
        <authorList>
            <person name="Zhang R.-G."/>
        </authorList>
    </citation>
    <scope>NUCLEOTIDE SEQUENCE</scope>
    <source>
        <strain evidence="2">WSP0</strain>
        <tissue evidence="2">Leaf</tissue>
    </source>
</reference>
<keyword evidence="3" id="KW-1185">Reference proteome</keyword>
<dbReference type="PANTHER" id="PTHR35218:SF9">
    <property type="entry name" value="ENDONUCLEASE_EXONUCLEASE_PHOSPHATASE DOMAIN-CONTAINING PROTEIN"/>
    <property type="match status" value="1"/>
</dbReference>
<dbReference type="InterPro" id="IPR005135">
    <property type="entry name" value="Endo/exonuclease/phosphatase"/>
</dbReference>
<gene>
    <name evidence="2" type="ORF">RHGRI_021533</name>
</gene>